<dbReference type="Proteomes" id="UP000065151">
    <property type="component" value="Chromosome"/>
</dbReference>
<dbReference type="InterPro" id="IPR039121">
    <property type="entry name" value="NUDT19"/>
</dbReference>
<dbReference type="KEGG" id="psul:AU252_14365"/>
<comment type="cofactor">
    <cofactor evidence="1">
        <name>Mn(2+)</name>
        <dbReference type="ChEBI" id="CHEBI:29035"/>
    </cofactor>
</comment>
<dbReference type="InterPro" id="IPR015797">
    <property type="entry name" value="NUDIX_hydrolase-like_dom_sf"/>
</dbReference>
<evidence type="ECO:0000256" key="1">
    <source>
        <dbReference type="ARBA" id="ARBA00001936"/>
    </source>
</evidence>
<dbReference type="GO" id="GO:0046872">
    <property type="term" value="F:metal ion binding"/>
    <property type="evidence" value="ECO:0007669"/>
    <property type="project" value="UniProtKB-KW"/>
</dbReference>
<keyword evidence="6" id="KW-0464">Manganese</keyword>
<name>A0A0U3PIK2_9MICC</name>
<evidence type="ECO:0000256" key="4">
    <source>
        <dbReference type="ARBA" id="ARBA00022801"/>
    </source>
</evidence>
<dbReference type="AlphaFoldDB" id="A0A0U3PIK2"/>
<keyword evidence="4 7" id="KW-0378">Hydrolase</keyword>
<reference evidence="7 8" key="1">
    <citation type="submission" date="2015-12" db="EMBL/GenBank/DDBJ databases">
        <authorList>
            <person name="Shamseldin A."/>
            <person name="Moawad H."/>
            <person name="Abd El-Rahim W.M."/>
            <person name="Sadowsky M.J."/>
        </authorList>
    </citation>
    <scope>NUCLEOTIDE SEQUENCE [LARGE SCALE GENOMIC DNA]</scope>
    <source>
        <strain evidence="7 8">Ar51</strain>
    </source>
</reference>
<gene>
    <name evidence="7" type="ORF">AU252_14365</name>
</gene>
<dbReference type="PANTHER" id="PTHR12318">
    <property type="entry name" value="TESTOSTERONE-REGULATED PROTEIN RP2"/>
    <property type="match status" value="1"/>
</dbReference>
<comment type="cofactor">
    <cofactor evidence="2">
        <name>Mg(2+)</name>
        <dbReference type="ChEBI" id="CHEBI:18420"/>
    </cofactor>
</comment>
<evidence type="ECO:0000313" key="8">
    <source>
        <dbReference type="Proteomes" id="UP000065151"/>
    </source>
</evidence>
<dbReference type="STRING" id="121292.AU252_14365"/>
<dbReference type="PANTHER" id="PTHR12318:SF0">
    <property type="entry name" value="ACYL-COENZYME A DIPHOSPHATASE NUDT19"/>
    <property type="match status" value="1"/>
</dbReference>
<sequence length="303" mass="33167">MPQLARRLFALPPDLEGAAQSWLEHGERTPRAARYASSVVLLRDSPTGLETWLGYRPGSSPLGVLAFPGGSLEASDDDAVGWLGPSPQHWAEQMGTDDVGLARRHVVGAIRELFEEAGVLLAGPDMSTTVENTSTQDWMRARVAVADQEKTFTELLAKRGLSLRTDLLKPLVNWRSPDFAHRRFDTRYFAATVPMNQQPSLLESKGVWGRWVCATKAIAARSTTALGDEVGQENTVGLTLGQLLVPGSEIMLEKMAAANGCIAYLSYKRKPHVYQARLVDEEGTLMLEVEAAKTVAGDPQRER</sequence>
<protein>
    <submittedName>
        <fullName evidence="7">NUDIX hydrolase</fullName>
    </submittedName>
</protein>
<evidence type="ECO:0000256" key="3">
    <source>
        <dbReference type="ARBA" id="ARBA00022723"/>
    </source>
</evidence>
<keyword evidence="5" id="KW-0460">Magnesium</keyword>
<keyword evidence="3" id="KW-0479">Metal-binding</keyword>
<evidence type="ECO:0000256" key="6">
    <source>
        <dbReference type="ARBA" id="ARBA00023211"/>
    </source>
</evidence>
<dbReference type="GO" id="GO:0016818">
    <property type="term" value="F:hydrolase activity, acting on acid anhydrides, in phosphorus-containing anhydrides"/>
    <property type="evidence" value="ECO:0007669"/>
    <property type="project" value="InterPro"/>
</dbReference>
<dbReference type="RefSeq" id="WP_058931306.1">
    <property type="nucleotide sequence ID" value="NZ_CP013747.1"/>
</dbReference>
<evidence type="ECO:0000256" key="2">
    <source>
        <dbReference type="ARBA" id="ARBA00001946"/>
    </source>
</evidence>
<dbReference type="SUPFAM" id="SSF55811">
    <property type="entry name" value="Nudix"/>
    <property type="match status" value="1"/>
</dbReference>
<evidence type="ECO:0000313" key="7">
    <source>
        <dbReference type="EMBL" id="ALV42184.1"/>
    </source>
</evidence>
<proteinExistence type="predicted"/>
<dbReference type="EMBL" id="CP013747">
    <property type="protein sequence ID" value="ALV42184.1"/>
    <property type="molecule type" value="Genomic_DNA"/>
</dbReference>
<accession>A0A0U3PIK2</accession>
<dbReference type="Gene3D" id="3.90.79.10">
    <property type="entry name" value="Nucleoside Triphosphate Pyrophosphohydrolase"/>
    <property type="match status" value="1"/>
</dbReference>
<organism evidence="7">
    <name type="scientific">Pseudarthrobacter sulfonivorans</name>
    <dbReference type="NCBI Taxonomy" id="121292"/>
    <lineage>
        <taxon>Bacteria</taxon>
        <taxon>Bacillati</taxon>
        <taxon>Actinomycetota</taxon>
        <taxon>Actinomycetes</taxon>
        <taxon>Micrococcales</taxon>
        <taxon>Micrococcaceae</taxon>
        <taxon>Pseudarthrobacter</taxon>
    </lineage>
</organism>
<evidence type="ECO:0000256" key="5">
    <source>
        <dbReference type="ARBA" id="ARBA00022842"/>
    </source>
</evidence>